<dbReference type="CDD" id="cd01949">
    <property type="entry name" value="GGDEF"/>
    <property type="match status" value="1"/>
</dbReference>
<name>W7R0N0_9ALTE</name>
<evidence type="ECO:0000256" key="2">
    <source>
        <dbReference type="ARBA" id="ARBA00012528"/>
    </source>
</evidence>
<feature type="transmembrane region" description="Helical" evidence="5">
    <location>
        <begin position="66"/>
        <end position="85"/>
    </location>
</feature>
<feature type="coiled-coil region" evidence="4">
    <location>
        <begin position="216"/>
        <end position="264"/>
    </location>
</feature>
<comment type="caution">
    <text evidence="7">The sequence shown here is derived from an EMBL/GenBank/DDBJ whole genome shotgun (WGS) entry which is preliminary data.</text>
</comment>
<comment type="cofactor">
    <cofactor evidence="1">
        <name>Mg(2+)</name>
        <dbReference type="ChEBI" id="CHEBI:18420"/>
    </cofactor>
</comment>
<dbReference type="Proteomes" id="UP000019276">
    <property type="component" value="Unassembled WGS sequence"/>
</dbReference>
<dbReference type="PROSITE" id="PS50887">
    <property type="entry name" value="GGDEF"/>
    <property type="match status" value="1"/>
</dbReference>
<accession>W7R0N0</accession>
<feature type="transmembrane region" description="Helical" evidence="5">
    <location>
        <begin position="149"/>
        <end position="167"/>
    </location>
</feature>
<dbReference type="EC" id="2.7.7.65" evidence="2"/>
<keyword evidence="5" id="KW-0472">Membrane</keyword>
<comment type="catalytic activity">
    <reaction evidence="3">
        <text>2 GTP = 3',3'-c-di-GMP + 2 diphosphate</text>
        <dbReference type="Rhea" id="RHEA:24898"/>
        <dbReference type="ChEBI" id="CHEBI:33019"/>
        <dbReference type="ChEBI" id="CHEBI:37565"/>
        <dbReference type="ChEBI" id="CHEBI:58805"/>
        <dbReference type="EC" id="2.7.7.65"/>
    </reaction>
</comment>
<dbReference type="PANTHER" id="PTHR45138">
    <property type="entry name" value="REGULATORY COMPONENTS OF SENSORY TRANSDUCTION SYSTEM"/>
    <property type="match status" value="1"/>
</dbReference>
<evidence type="ECO:0000313" key="7">
    <source>
        <dbReference type="EMBL" id="EWH11170.1"/>
    </source>
</evidence>
<dbReference type="GO" id="GO:0052621">
    <property type="term" value="F:diguanylate cyclase activity"/>
    <property type="evidence" value="ECO:0007669"/>
    <property type="project" value="UniProtKB-EC"/>
</dbReference>
<dbReference type="RefSeq" id="WP_051479633.1">
    <property type="nucleotide sequence ID" value="NZ_ARZY01000006.1"/>
</dbReference>
<evidence type="ECO:0000313" key="8">
    <source>
        <dbReference type="Proteomes" id="UP000019276"/>
    </source>
</evidence>
<feature type="transmembrane region" description="Helical" evidence="5">
    <location>
        <begin position="36"/>
        <end position="54"/>
    </location>
</feature>
<sequence>MVISDSQILWLASISITIALMASIQHSVINSRLSALPMAQGVAATLVMFALIGVMDSSGNLSLKLAGWVALLVGLYGFVSVQVWLNKWLLNAIANLLAILVGMLLLCIAAVACIVYLTIEWTLVPLGMLTLALLGYSVWWSVKSSCKNLEKLVVCIVPCVWICAIAVGFYSVFIALLMVSATIVAGLFLVLSRYVNTQKNCLAQLQELTDTYRDKTFQLKSELQEQQDAYETLESDVRERNFELEVTLRELQEKNQELERLNTLDALTGVRNRRYFDQRITAELRRARREQTELGLIMLDIDHFKSINDEYGHLVGDLVIQHIASLCKKLLPRSTDALCRYGGEEFAVILPNTPLQGGLQVADNLCQQIEQSVCHADGHQISVTASFGVHVQLVAQNNQASDLIALADKALYQAKQTGRNRVCHSAELSQTTASKPNDKPLLN</sequence>
<keyword evidence="8" id="KW-1185">Reference proteome</keyword>
<feature type="transmembrane region" description="Helical" evidence="5">
    <location>
        <begin position="173"/>
        <end position="191"/>
    </location>
</feature>
<feature type="domain" description="GGDEF" evidence="6">
    <location>
        <begin position="292"/>
        <end position="427"/>
    </location>
</feature>
<dbReference type="EMBL" id="ARZY01000006">
    <property type="protein sequence ID" value="EWH11170.1"/>
    <property type="molecule type" value="Genomic_DNA"/>
</dbReference>
<dbReference type="SMART" id="SM00267">
    <property type="entry name" value="GGDEF"/>
    <property type="match status" value="1"/>
</dbReference>
<gene>
    <name evidence="7" type="ORF">DS2_04915</name>
</gene>
<feature type="transmembrane region" description="Helical" evidence="5">
    <location>
        <begin position="6"/>
        <end position="24"/>
    </location>
</feature>
<evidence type="ECO:0000256" key="4">
    <source>
        <dbReference type="SAM" id="Coils"/>
    </source>
</evidence>
<dbReference type="Pfam" id="PF00990">
    <property type="entry name" value="GGDEF"/>
    <property type="match status" value="1"/>
</dbReference>
<dbReference type="PANTHER" id="PTHR45138:SF9">
    <property type="entry name" value="DIGUANYLATE CYCLASE DGCM-RELATED"/>
    <property type="match status" value="1"/>
</dbReference>
<dbReference type="STRING" id="1328313.DS2_04915"/>
<dbReference type="SUPFAM" id="SSF55073">
    <property type="entry name" value="Nucleotide cyclase"/>
    <property type="match status" value="1"/>
</dbReference>
<dbReference type="InterPro" id="IPR043128">
    <property type="entry name" value="Rev_trsase/Diguanyl_cyclase"/>
</dbReference>
<keyword evidence="5" id="KW-0812">Transmembrane</keyword>
<evidence type="ECO:0000256" key="1">
    <source>
        <dbReference type="ARBA" id="ARBA00001946"/>
    </source>
</evidence>
<dbReference type="InterPro" id="IPR000160">
    <property type="entry name" value="GGDEF_dom"/>
</dbReference>
<proteinExistence type="predicted"/>
<reference evidence="7 8" key="1">
    <citation type="journal article" date="2014" name="Genome Announc.">
        <title>Draft Genome Sequence of the Agar-Degrading Bacterium Catenovulum sp. Strain DS-2, Isolated from Intestines of Haliotis diversicolor.</title>
        <authorList>
            <person name="Shan D."/>
            <person name="Li X."/>
            <person name="Gu Z."/>
            <person name="Wei G."/>
            <person name="Gao Z."/>
            <person name="Shao Z."/>
        </authorList>
    </citation>
    <scope>NUCLEOTIDE SEQUENCE [LARGE SCALE GENOMIC DNA]</scope>
    <source>
        <strain evidence="7 8">DS-2</strain>
    </source>
</reference>
<evidence type="ECO:0000259" key="6">
    <source>
        <dbReference type="PROSITE" id="PS50887"/>
    </source>
</evidence>
<dbReference type="PATRIC" id="fig|1328313.3.peg.1015"/>
<protein>
    <recommendedName>
        <fullName evidence="2">diguanylate cyclase</fullName>
        <ecNumber evidence="2">2.7.7.65</ecNumber>
    </recommendedName>
</protein>
<dbReference type="OrthoDB" id="5289013at2"/>
<keyword evidence="4" id="KW-0175">Coiled coil</keyword>
<dbReference type="FunFam" id="3.30.70.270:FF:000001">
    <property type="entry name" value="Diguanylate cyclase domain protein"/>
    <property type="match status" value="1"/>
</dbReference>
<organism evidence="7 8">
    <name type="scientific">Catenovulum agarivorans DS-2</name>
    <dbReference type="NCBI Taxonomy" id="1328313"/>
    <lineage>
        <taxon>Bacteria</taxon>
        <taxon>Pseudomonadati</taxon>
        <taxon>Pseudomonadota</taxon>
        <taxon>Gammaproteobacteria</taxon>
        <taxon>Alteromonadales</taxon>
        <taxon>Alteromonadaceae</taxon>
        <taxon>Catenovulum</taxon>
    </lineage>
</organism>
<dbReference type="eggNOG" id="COG3706">
    <property type="taxonomic scope" value="Bacteria"/>
</dbReference>
<dbReference type="NCBIfam" id="TIGR00254">
    <property type="entry name" value="GGDEF"/>
    <property type="match status" value="1"/>
</dbReference>
<dbReference type="Gene3D" id="3.30.70.270">
    <property type="match status" value="1"/>
</dbReference>
<evidence type="ECO:0000256" key="3">
    <source>
        <dbReference type="ARBA" id="ARBA00034247"/>
    </source>
</evidence>
<feature type="transmembrane region" description="Helical" evidence="5">
    <location>
        <begin position="123"/>
        <end position="142"/>
    </location>
</feature>
<evidence type="ECO:0000256" key="5">
    <source>
        <dbReference type="SAM" id="Phobius"/>
    </source>
</evidence>
<keyword evidence="5" id="KW-1133">Transmembrane helix</keyword>
<dbReference type="InterPro" id="IPR029787">
    <property type="entry name" value="Nucleotide_cyclase"/>
</dbReference>
<feature type="transmembrane region" description="Helical" evidence="5">
    <location>
        <begin position="92"/>
        <end position="117"/>
    </location>
</feature>
<dbReference type="InterPro" id="IPR050469">
    <property type="entry name" value="Diguanylate_Cyclase"/>
</dbReference>
<dbReference type="AlphaFoldDB" id="W7R0N0"/>